<dbReference type="eggNOG" id="ENOG5032DTD">
    <property type="taxonomic scope" value="Bacteria"/>
</dbReference>
<dbReference type="PATRIC" id="fig|1280949.3.peg.401"/>
<gene>
    <name evidence="1" type="ORF">HAD_01960</name>
</gene>
<sequence length="68" mass="7540">MPTPIEIEIEGKTYKGSYETDGHLLTTRYRMQAMTDEVRSTAPAIAARGMLARLVRLEHDTPADAGPH</sequence>
<proteinExistence type="predicted"/>
<evidence type="ECO:0000313" key="1">
    <source>
        <dbReference type="EMBL" id="KCZ84405.1"/>
    </source>
</evidence>
<comment type="caution">
    <text evidence="1">The sequence shown here is derived from an EMBL/GenBank/DDBJ whole genome shotgun (WGS) entry which is preliminary data.</text>
</comment>
<evidence type="ECO:0000313" key="2">
    <source>
        <dbReference type="Proteomes" id="UP000027446"/>
    </source>
</evidence>
<dbReference type="RefSeq" id="WP_035569098.1">
    <property type="nucleotide sequence ID" value="NZ_ARYH01000001.1"/>
</dbReference>
<keyword evidence="2" id="KW-1185">Reference proteome</keyword>
<dbReference type="OrthoDB" id="7620228at2"/>
<dbReference type="Proteomes" id="UP000027446">
    <property type="component" value="Unassembled WGS sequence"/>
</dbReference>
<organism evidence="1 2">
    <name type="scientific">Hyphomonas adhaerens MHS-3</name>
    <dbReference type="NCBI Taxonomy" id="1280949"/>
    <lineage>
        <taxon>Bacteria</taxon>
        <taxon>Pseudomonadati</taxon>
        <taxon>Pseudomonadota</taxon>
        <taxon>Alphaproteobacteria</taxon>
        <taxon>Hyphomonadales</taxon>
        <taxon>Hyphomonadaceae</taxon>
        <taxon>Hyphomonas</taxon>
    </lineage>
</organism>
<name>A0A069E2R3_9PROT</name>
<reference evidence="1 2" key="1">
    <citation type="journal article" date="2014" name="Antonie Van Leeuwenhoek">
        <title>Hyphomonas beringensis sp. nov. and Hyphomonas chukchiensis sp. nov., isolated from surface seawater of the Bering Sea and Chukchi Sea.</title>
        <authorList>
            <person name="Li C."/>
            <person name="Lai Q."/>
            <person name="Li G."/>
            <person name="Dong C."/>
            <person name="Wang J."/>
            <person name="Liao Y."/>
            <person name="Shao Z."/>
        </authorList>
    </citation>
    <scope>NUCLEOTIDE SEQUENCE [LARGE SCALE GENOMIC DNA]</scope>
    <source>
        <strain evidence="1 2">MHS-3</strain>
    </source>
</reference>
<accession>A0A069E2R3</accession>
<protein>
    <submittedName>
        <fullName evidence="1">Uncharacterized protein</fullName>
    </submittedName>
</protein>
<dbReference type="EMBL" id="ARYH01000001">
    <property type="protein sequence ID" value="KCZ84405.1"/>
    <property type="molecule type" value="Genomic_DNA"/>
</dbReference>
<dbReference type="AlphaFoldDB" id="A0A069E2R3"/>
<dbReference type="STRING" id="1280949.HAD_01960"/>